<name>M6BNS0_LEPBO</name>
<dbReference type="AlphaFoldDB" id="M6BNS0"/>
<organism evidence="1 2">
    <name type="scientific">Leptospira borgpetersenii serovar Hardjo-bovis str. Sponselee</name>
    <dbReference type="NCBI Taxonomy" id="1303729"/>
    <lineage>
        <taxon>Bacteria</taxon>
        <taxon>Pseudomonadati</taxon>
        <taxon>Spirochaetota</taxon>
        <taxon>Spirochaetia</taxon>
        <taxon>Leptospirales</taxon>
        <taxon>Leptospiraceae</taxon>
        <taxon>Leptospira</taxon>
    </lineage>
</organism>
<evidence type="ECO:0000313" key="2">
    <source>
        <dbReference type="Proteomes" id="UP000011873"/>
    </source>
</evidence>
<dbReference type="Proteomes" id="UP000011873">
    <property type="component" value="Unassembled WGS sequence"/>
</dbReference>
<evidence type="ECO:0000313" key="1">
    <source>
        <dbReference type="EMBL" id="EMJ81407.1"/>
    </source>
</evidence>
<dbReference type="EMBL" id="ANMU01000085">
    <property type="protein sequence ID" value="EMJ81407.1"/>
    <property type="molecule type" value="Genomic_DNA"/>
</dbReference>
<protein>
    <submittedName>
        <fullName evidence="1">Uncharacterized protein</fullName>
    </submittedName>
</protein>
<accession>M6BNS0</accession>
<comment type="caution">
    <text evidence="1">The sequence shown here is derived from an EMBL/GenBank/DDBJ whole genome shotgun (WGS) entry which is preliminary data.</text>
</comment>
<dbReference type="PATRIC" id="fig|1218567.3.peg.2280"/>
<gene>
    <name evidence="1" type="ORF">LEP1GSC016_0843</name>
</gene>
<reference evidence="1 2" key="1">
    <citation type="submission" date="2013-01" db="EMBL/GenBank/DDBJ databases">
        <authorList>
            <person name="Harkins D.M."/>
            <person name="Durkin A.S."/>
            <person name="Brinkac L.M."/>
            <person name="Haft D.H."/>
            <person name="Selengut J.D."/>
            <person name="Sanka R."/>
            <person name="DePew J."/>
            <person name="Purushe J."/>
            <person name="Galloway R.L."/>
            <person name="Vinetz J.M."/>
            <person name="Sutton G.G."/>
            <person name="Nierman W.C."/>
            <person name="Fouts D.E."/>
        </authorList>
    </citation>
    <scope>NUCLEOTIDE SEQUENCE [LARGE SCALE GENOMIC DNA]</scope>
    <source>
        <strain evidence="1 2">Sponselee CDC</strain>
    </source>
</reference>
<sequence length="94" mass="10798">MEPVQKCFFGNYFKNTLDKMAPLLGLKSVGSMRAFTTKQENQQKELRAFPKPEKKSAQSFYKFVIGRGNSHRSVIYGFSNGFYRWDTFVGVPTS</sequence>
<proteinExistence type="predicted"/>